<dbReference type="GO" id="GO:0008270">
    <property type="term" value="F:zinc ion binding"/>
    <property type="evidence" value="ECO:0007669"/>
    <property type="project" value="UniProtKB-KW"/>
</dbReference>
<comment type="subcellular location">
    <subcellularLocation>
        <location evidence="8">Cytoplasm</location>
    </subcellularLocation>
</comment>
<evidence type="ECO:0000313" key="11">
    <source>
        <dbReference type="Proteomes" id="UP000515152"/>
    </source>
</evidence>
<keyword evidence="6 8" id="KW-0862">Zinc</keyword>
<dbReference type="GO" id="GO:0043951">
    <property type="term" value="P:negative regulation of cAMP-mediated signaling"/>
    <property type="evidence" value="ECO:0007669"/>
    <property type="project" value="TreeGrafter"/>
</dbReference>
<comment type="function">
    <text evidence="8">E3 ubiquitin ligase.</text>
</comment>
<evidence type="ECO:0000256" key="7">
    <source>
        <dbReference type="PROSITE-ProRule" id="PRU00175"/>
    </source>
</evidence>
<feature type="compositionally biased region" description="Polar residues" evidence="9">
    <location>
        <begin position="516"/>
        <end position="526"/>
    </location>
</feature>
<dbReference type="PANTHER" id="PTHR22996">
    <property type="entry name" value="MAHOGUNIN"/>
    <property type="match status" value="1"/>
</dbReference>
<keyword evidence="2 8" id="KW-0808">Transferase</keyword>
<dbReference type="Pfam" id="PF26192">
    <property type="entry name" value="RNF157-like_N"/>
    <property type="match status" value="1"/>
</dbReference>
<evidence type="ECO:0000259" key="10">
    <source>
        <dbReference type="PROSITE" id="PS50089"/>
    </source>
</evidence>
<organism evidence="11 12">
    <name type="scientific">Clupea harengus</name>
    <name type="common">Atlantic herring</name>
    <dbReference type="NCBI Taxonomy" id="7950"/>
    <lineage>
        <taxon>Eukaryota</taxon>
        <taxon>Metazoa</taxon>
        <taxon>Chordata</taxon>
        <taxon>Craniata</taxon>
        <taxon>Vertebrata</taxon>
        <taxon>Euteleostomi</taxon>
        <taxon>Actinopterygii</taxon>
        <taxon>Neopterygii</taxon>
        <taxon>Teleostei</taxon>
        <taxon>Clupei</taxon>
        <taxon>Clupeiformes</taxon>
        <taxon>Clupeoidei</taxon>
        <taxon>Clupeidae</taxon>
        <taxon>Clupea</taxon>
    </lineage>
</organism>
<dbReference type="Pfam" id="PF13920">
    <property type="entry name" value="zf-C3HC4_3"/>
    <property type="match status" value="1"/>
</dbReference>
<dbReference type="GO" id="GO:0061630">
    <property type="term" value="F:ubiquitin protein ligase activity"/>
    <property type="evidence" value="ECO:0007669"/>
    <property type="project" value="UniProtKB-UniRule"/>
</dbReference>
<dbReference type="GO" id="GO:0005769">
    <property type="term" value="C:early endosome"/>
    <property type="evidence" value="ECO:0007669"/>
    <property type="project" value="TreeGrafter"/>
</dbReference>
<comment type="catalytic activity">
    <reaction evidence="1 8">
        <text>S-ubiquitinyl-[E2 ubiquitin-conjugating enzyme]-L-cysteine + [acceptor protein]-L-lysine = [E2 ubiquitin-conjugating enzyme]-L-cysteine + N(6)-ubiquitinyl-[acceptor protein]-L-lysine.</text>
        <dbReference type="EC" id="2.3.2.27"/>
    </reaction>
</comment>
<dbReference type="GO" id="GO:0016567">
    <property type="term" value="P:protein ubiquitination"/>
    <property type="evidence" value="ECO:0007669"/>
    <property type="project" value="UniProtKB-UniRule"/>
</dbReference>
<dbReference type="EC" id="2.3.2.27" evidence="8"/>
<dbReference type="SMART" id="SM00184">
    <property type="entry name" value="RING"/>
    <property type="match status" value="1"/>
</dbReference>
<gene>
    <name evidence="12" type="primary">mgrn1b</name>
</gene>
<feature type="region of interest" description="Disordered" evidence="9">
    <location>
        <begin position="416"/>
        <end position="571"/>
    </location>
</feature>
<feature type="compositionally biased region" description="Polar residues" evidence="9">
    <location>
        <begin position="476"/>
        <end position="490"/>
    </location>
</feature>
<evidence type="ECO:0000256" key="1">
    <source>
        <dbReference type="ARBA" id="ARBA00000900"/>
    </source>
</evidence>
<dbReference type="GO" id="GO:0005886">
    <property type="term" value="C:plasma membrane"/>
    <property type="evidence" value="ECO:0007669"/>
    <property type="project" value="TreeGrafter"/>
</dbReference>
<evidence type="ECO:0000256" key="9">
    <source>
        <dbReference type="SAM" id="MobiDB-lite"/>
    </source>
</evidence>
<dbReference type="OrthoDB" id="10014838at2759"/>
<feature type="compositionally biased region" description="Polar residues" evidence="9">
    <location>
        <begin position="446"/>
        <end position="458"/>
    </location>
</feature>
<dbReference type="CDD" id="cd16817">
    <property type="entry name" value="mRING-HC-C3HC5_RNF157"/>
    <property type="match status" value="1"/>
</dbReference>
<dbReference type="GeneID" id="105907877"/>
<evidence type="ECO:0000256" key="2">
    <source>
        <dbReference type="ARBA" id="ARBA00022679"/>
    </source>
</evidence>
<dbReference type="InterPro" id="IPR013083">
    <property type="entry name" value="Znf_RING/FYVE/PHD"/>
</dbReference>
<dbReference type="FunFam" id="3.30.40.10:FF:000013">
    <property type="entry name" value="E3 ubiquitin-protein ligase MGRN1 isoform 1"/>
    <property type="match status" value="1"/>
</dbReference>
<keyword evidence="4 7" id="KW-0863">Zinc-finger</keyword>
<dbReference type="InterPro" id="IPR001841">
    <property type="entry name" value="Znf_RING"/>
</dbReference>
<dbReference type="InterPro" id="IPR058981">
    <property type="entry name" value="MGRN1/RNF157-like_N"/>
</dbReference>
<dbReference type="Proteomes" id="UP000515152">
    <property type="component" value="Chromosome 1"/>
</dbReference>
<accession>A0A6P8EWP0</accession>
<reference evidence="12" key="1">
    <citation type="submission" date="2025-08" db="UniProtKB">
        <authorList>
            <consortium name="RefSeq"/>
        </authorList>
    </citation>
    <scope>IDENTIFICATION</scope>
</reference>
<dbReference type="GO" id="GO:0008333">
    <property type="term" value="P:endosome to lysosome transport"/>
    <property type="evidence" value="ECO:0007669"/>
    <property type="project" value="TreeGrafter"/>
</dbReference>
<dbReference type="GO" id="GO:0005634">
    <property type="term" value="C:nucleus"/>
    <property type="evidence" value="ECO:0007669"/>
    <property type="project" value="TreeGrafter"/>
</dbReference>
<sequence length="571" mass="62936">MLICWQEGVSSLHLPSSPIINKNKMGSILSRRIAGVEDIDIQANSAYRFPPKSGNYFASHFFMGGEKFDTPHPEGYLFGENMDLNFLGNRPVQFPYVTPAPHEPVKTLRSLVNIRKDSLRLVRYKDDADSPTEEEAKPKVLYGVEFTFDSDARVAITIYCQAFEEFSNGMAVYTPKVPTLVSETVHHKRGVSQQFSLPSFKIDFTEWKEEDLNFDLDRGVFPIVIQAVVDEGDDCIGHAHVLLAAFERHMDGSFSVKPLKQKQIVDRVSYLLQEIYGIENKNNQETKPSDDENSDNSNECVVCLSDLRDTLILPCRHLCLCNSCADTLRYQANNCPICRLPFRALLQIRAVRKKSGTLSPVSFSPVLAQNMDHDEHSSTDSVPPGFEPISLLEAMNGLRPVSPGIPSAPLYDEINFSGSVGGDSRPHSPSELSGDSALQKGKVSKSPDSTLRSPSSPIQEEDEEKLSELSDAQPHPTLSSSPVPTEQATATEDIPLQSITPDDEEGLMSEQEILQDCSSEHSSLTKTDSDPPGDLSLPGSSESTESLKSESTNGSSQPLLCPQSGLHMEDE</sequence>
<evidence type="ECO:0000256" key="3">
    <source>
        <dbReference type="ARBA" id="ARBA00022723"/>
    </source>
</evidence>
<evidence type="ECO:0000256" key="4">
    <source>
        <dbReference type="ARBA" id="ARBA00022771"/>
    </source>
</evidence>
<evidence type="ECO:0000313" key="12">
    <source>
        <dbReference type="RefSeq" id="XP_031420683.1"/>
    </source>
</evidence>
<dbReference type="PANTHER" id="PTHR22996:SF2">
    <property type="entry name" value="E3 UBIQUITIN-PROTEIN LIGASE MGRN1"/>
    <property type="match status" value="1"/>
</dbReference>
<dbReference type="InterPro" id="IPR045194">
    <property type="entry name" value="MGRN1/RNF157-like"/>
</dbReference>
<dbReference type="CTD" id="553327"/>
<keyword evidence="8" id="KW-0963">Cytoplasm</keyword>
<dbReference type="AlphaFoldDB" id="A0A6P8EWP0"/>
<protein>
    <recommendedName>
        <fullName evidence="8">E3 ubiquitin-protein ligase</fullName>
        <ecNumber evidence="8">2.3.2.27</ecNumber>
    </recommendedName>
    <alternativeName>
        <fullName evidence="8">RING-type E3 ubiquitin transferase</fullName>
    </alternativeName>
</protein>
<dbReference type="Gene3D" id="3.30.40.10">
    <property type="entry name" value="Zinc/RING finger domain, C3HC4 (zinc finger)"/>
    <property type="match status" value="1"/>
</dbReference>
<dbReference type="PROSITE" id="PS50089">
    <property type="entry name" value="ZF_RING_2"/>
    <property type="match status" value="1"/>
</dbReference>
<proteinExistence type="predicted"/>
<feature type="compositionally biased region" description="Low complexity" evidence="9">
    <location>
        <begin position="540"/>
        <end position="552"/>
    </location>
</feature>
<dbReference type="GO" id="GO:0045744">
    <property type="term" value="P:negative regulation of G protein-coupled receptor signaling pathway"/>
    <property type="evidence" value="ECO:0007669"/>
    <property type="project" value="TreeGrafter"/>
</dbReference>
<evidence type="ECO:0000256" key="6">
    <source>
        <dbReference type="ARBA" id="ARBA00022833"/>
    </source>
</evidence>
<keyword evidence="11" id="KW-1185">Reference proteome</keyword>
<dbReference type="RefSeq" id="XP_031420683.1">
    <property type="nucleotide sequence ID" value="XM_031564823.1"/>
</dbReference>
<name>A0A6P8EWP0_CLUHA</name>
<keyword evidence="3 8" id="KW-0479">Metal-binding</keyword>
<evidence type="ECO:0000256" key="5">
    <source>
        <dbReference type="ARBA" id="ARBA00022786"/>
    </source>
</evidence>
<keyword evidence="5 8" id="KW-0833">Ubl conjugation pathway</keyword>
<feature type="domain" description="RING-type" evidence="10">
    <location>
        <begin position="300"/>
        <end position="339"/>
    </location>
</feature>
<evidence type="ECO:0000256" key="8">
    <source>
        <dbReference type="RuleBase" id="RU369081"/>
    </source>
</evidence>
<dbReference type="SUPFAM" id="SSF57850">
    <property type="entry name" value="RING/U-box"/>
    <property type="match status" value="1"/>
</dbReference>